<proteinExistence type="predicted"/>
<comment type="caution">
    <text evidence="1">The sequence shown here is derived from an EMBL/GenBank/DDBJ whole genome shotgun (WGS) entry which is preliminary data.</text>
</comment>
<name>A0A8S9SGJ9_BRACR</name>
<protein>
    <submittedName>
        <fullName evidence="1">Uncharacterized protein</fullName>
    </submittedName>
</protein>
<dbReference type="EMBL" id="QGKX02000004">
    <property type="protein sequence ID" value="KAF3599767.1"/>
    <property type="molecule type" value="Genomic_DNA"/>
</dbReference>
<organism evidence="1 2">
    <name type="scientific">Brassica cretica</name>
    <name type="common">Mustard</name>
    <dbReference type="NCBI Taxonomy" id="69181"/>
    <lineage>
        <taxon>Eukaryota</taxon>
        <taxon>Viridiplantae</taxon>
        <taxon>Streptophyta</taxon>
        <taxon>Embryophyta</taxon>
        <taxon>Tracheophyta</taxon>
        <taxon>Spermatophyta</taxon>
        <taxon>Magnoliopsida</taxon>
        <taxon>eudicotyledons</taxon>
        <taxon>Gunneridae</taxon>
        <taxon>Pentapetalae</taxon>
        <taxon>rosids</taxon>
        <taxon>malvids</taxon>
        <taxon>Brassicales</taxon>
        <taxon>Brassicaceae</taxon>
        <taxon>Brassiceae</taxon>
        <taxon>Brassica</taxon>
    </lineage>
</organism>
<accession>A0A8S9SGJ9</accession>
<dbReference type="AlphaFoldDB" id="A0A8S9SGJ9"/>
<sequence>MEEAVLSPSESETTKGYDWSLEYEFQRGQSRVLKRRNRLNLSQYLGIDWLSEGGPFCGVWIFNGDDRKSLRRSSEKP</sequence>
<evidence type="ECO:0000313" key="1">
    <source>
        <dbReference type="EMBL" id="KAF3599767.1"/>
    </source>
</evidence>
<reference evidence="1" key="1">
    <citation type="submission" date="2019-12" db="EMBL/GenBank/DDBJ databases">
        <title>Genome sequencing and annotation of Brassica cretica.</title>
        <authorList>
            <person name="Studholme D.J."/>
            <person name="Sarris P."/>
        </authorList>
    </citation>
    <scope>NUCLEOTIDE SEQUENCE</scope>
    <source>
        <strain evidence="1">PFS-109/04</strain>
        <tissue evidence="1">Leaf</tissue>
    </source>
</reference>
<evidence type="ECO:0000313" key="2">
    <source>
        <dbReference type="Proteomes" id="UP000712600"/>
    </source>
</evidence>
<gene>
    <name evidence="1" type="ORF">F2Q69_00037355</name>
</gene>
<dbReference type="Proteomes" id="UP000712600">
    <property type="component" value="Unassembled WGS sequence"/>
</dbReference>